<comment type="similarity">
    <text evidence="1">Belongs to the cytochrome P450 family.</text>
</comment>
<evidence type="ECO:0000256" key="2">
    <source>
        <dbReference type="ARBA" id="ARBA00022723"/>
    </source>
</evidence>
<name>A0A804ILP9_MUSAM</name>
<organism evidence="6 7">
    <name type="scientific">Musa acuminata subsp. malaccensis</name>
    <name type="common">Wild banana</name>
    <name type="synonym">Musa malaccensis</name>
    <dbReference type="NCBI Taxonomy" id="214687"/>
    <lineage>
        <taxon>Eukaryota</taxon>
        <taxon>Viridiplantae</taxon>
        <taxon>Streptophyta</taxon>
        <taxon>Embryophyta</taxon>
        <taxon>Tracheophyta</taxon>
        <taxon>Spermatophyta</taxon>
        <taxon>Magnoliopsida</taxon>
        <taxon>Liliopsida</taxon>
        <taxon>Zingiberales</taxon>
        <taxon>Musaceae</taxon>
        <taxon>Musa</taxon>
    </lineage>
</organism>
<evidence type="ECO:0000256" key="1">
    <source>
        <dbReference type="ARBA" id="ARBA00010617"/>
    </source>
</evidence>
<dbReference type="Gene3D" id="1.10.630.10">
    <property type="entry name" value="Cytochrome P450"/>
    <property type="match status" value="1"/>
</dbReference>
<evidence type="ECO:0000313" key="6">
    <source>
        <dbReference type="EnsemblPlants" id="Ma04_p06350.1"/>
    </source>
</evidence>
<dbReference type="GO" id="GO:0004497">
    <property type="term" value="F:monooxygenase activity"/>
    <property type="evidence" value="ECO:0007669"/>
    <property type="project" value="InterPro"/>
</dbReference>
<dbReference type="OMA" id="GNICGLA"/>
<sequence>MLRIAMSQRVCRSIHHRLLPILKEASARYRVVDLQDLLLRLTFGNICGLAFGKDPETLALDLLENASAIAFDNAAEASLHRFIFLEFVWRFNKWQQVGTEATLTCSVAHVDGYLSAIIKARKLELRDGRNYVIVLSPFCRRAFTPTLFSSMRWSRSASFFSWSRRILEPQR</sequence>
<reference evidence="6" key="2">
    <citation type="submission" date="2021-05" db="UniProtKB">
        <authorList>
            <consortium name="EnsemblPlants"/>
        </authorList>
    </citation>
    <scope>IDENTIFICATION</scope>
    <source>
        <strain evidence="6">subsp. malaccensis</strain>
    </source>
</reference>
<evidence type="ECO:0000256" key="3">
    <source>
        <dbReference type="ARBA" id="ARBA00023002"/>
    </source>
</evidence>
<dbReference type="EnsemblPlants" id="Ma04_t06350.1">
    <property type="protein sequence ID" value="Ma04_p06350.1"/>
    <property type="gene ID" value="Ma04_g06350"/>
</dbReference>
<keyword evidence="4" id="KW-0408">Iron</keyword>
<accession>A0A804ILP9</accession>
<dbReference type="SUPFAM" id="SSF48264">
    <property type="entry name" value="Cytochrome P450"/>
    <property type="match status" value="1"/>
</dbReference>
<dbReference type="GO" id="GO:0016705">
    <property type="term" value="F:oxidoreductase activity, acting on paired donors, with incorporation or reduction of molecular oxygen"/>
    <property type="evidence" value="ECO:0007669"/>
    <property type="project" value="InterPro"/>
</dbReference>
<keyword evidence="3" id="KW-0560">Oxidoreductase</keyword>
<evidence type="ECO:0000313" key="5">
    <source>
        <dbReference type="EMBL" id="CAG1841370.1"/>
    </source>
</evidence>
<dbReference type="AlphaFoldDB" id="A0A804ILP9"/>
<gene>
    <name evidence="5" type="ORF">GSMUA_111650.1</name>
</gene>
<dbReference type="GO" id="GO:0005506">
    <property type="term" value="F:iron ion binding"/>
    <property type="evidence" value="ECO:0007669"/>
    <property type="project" value="InterPro"/>
</dbReference>
<dbReference type="Gramene" id="Ma04_t06350.1">
    <property type="protein sequence ID" value="Ma04_p06350.1"/>
    <property type="gene ID" value="Ma04_g06350"/>
</dbReference>
<dbReference type="InParanoid" id="A0A804ILP9"/>
<keyword evidence="2" id="KW-0479">Metal-binding</keyword>
<dbReference type="Proteomes" id="UP000012960">
    <property type="component" value="Unplaced"/>
</dbReference>
<keyword evidence="7" id="KW-1185">Reference proteome</keyword>
<dbReference type="PANTHER" id="PTHR24296">
    <property type="entry name" value="CYTOCHROME P450"/>
    <property type="match status" value="1"/>
</dbReference>
<dbReference type="EMBL" id="HG996469">
    <property type="protein sequence ID" value="CAG1841370.1"/>
    <property type="molecule type" value="Genomic_DNA"/>
</dbReference>
<evidence type="ECO:0000256" key="4">
    <source>
        <dbReference type="ARBA" id="ARBA00023004"/>
    </source>
</evidence>
<proteinExistence type="inferred from homology"/>
<protein>
    <submittedName>
        <fullName evidence="5">(wild Malaysian banana) hypothetical protein</fullName>
    </submittedName>
</protein>
<reference evidence="5" key="1">
    <citation type="submission" date="2021-03" db="EMBL/GenBank/DDBJ databases">
        <authorList>
            <consortium name="Genoscope - CEA"/>
            <person name="William W."/>
        </authorList>
    </citation>
    <scope>NUCLEOTIDE SEQUENCE</scope>
    <source>
        <strain evidence="5">Doubled-haploid Pahang</strain>
    </source>
</reference>
<dbReference type="InterPro" id="IPR036396">
    <property type="entry name" value="Cyt_P450_sf"/>
</dbReference>
<evidence type="ECO:0000313" key="7">
    <source>
        <dbReference type="Proteomes" id="UP000012960"/>
    </source>
</evidence>
<dbReference type="GO" id="GO:0020037">
    <property type="term" value="F:heme binding"/>
    <property type="evidence" value="ECO:0007669"/>
    <property type="project" value="InterPro"/>
</dbReference>